<dbReference type="InterPro" id="IPR001633">
    <property type="entry name" value="EAL_dom"/>
</dbReference>
<evidence type="ECO:0000313" key="4">
    <source>
        <dbReference type="Proteomes" id="UP001400965"/>
    </source>
</evidence>
<dbReference type="PANTHER" id="PTHR33121:SF70">
    <property type="entry name" value="SIGNALING PROTEIN YKOW"/>
    <property type="match status" value="1"/>
</dbReference>
<dbReference type="Gene3D" id="3.30.70.270">
    <property type="match status" value="1"/>
</dbReference>
<accession>A0ABP3XD44</accession>
<gene>
    <name evidence="3" type="ORF">GCM10008917_09150</name>
</gene>
<name>A0ABP3XD44_9FIRM</name>
<dbReference type="EMBL" id="BAAACP010000004">
    <property type="protein sequence ID" value="GAA0862721.1"/>
    <property type="molecule type" value="Genomic_DNA"/>
</dbReference>
<protein>
    <recommendedName>
        <fullName evidence="5">EAL domain-containing protein</fullName>
    </recommendedName>
</protein>
<dbReference type="Pfam" id="PF00990">
    <property type="entry name" value="GGDEF"/>
    <property type="match status" value="1"/>
</dbReference>
<dbReference type="Gene3D" id="3.20.20.450">
    <property type="entry name" value="EAL domain"/>
    <property type="match status" value="1"/>
</dbReference>
<sequence>MKKRQLKKIKKNIFLRIPRKDNLTGLYNKKYFCNYIKWKSNGTIIRIKIDGINFININYGVEKGNKIIKFIAKNLNYKCKDMILARLSNFAFAIYTPNVNEAYIKKFMNNIMATLLDKVENKYKIYIQFNIAAVIYKDKDLNIEDATSKLEVCMSSLSKKRSGFEIYNERYDDYISIKSIEEAIKKEEIKLYYQPKVDLQSGEIVGVEALIRWFSFEHGYINPEKIIAFSEEYGYINILGKWILEKACEDIKYLNDIVNAEIDLSVNISPNQLENEFFIKDLINSINKINFNFNLLKLELTESENIEDIIKINDIINEIKSTGIKISIDDFGKGFNSINYIKNYNVDEIKIDKSLVEYMNVNPMFIKSLIKMIHTTKAKVVAEGVETESEYLMLKTINCDLVQGYYCYKPMNLDELIDTVGKCKYKSMTN</sequence>
<dbReference type="SMART" id="SM00052">
    <property type="entry name" value="EAL"/>
    <property type="match status" value="1"/>
</dbReference>
<dbReference type="InterPro" id="IPR043128">
    <property type="entry name" value="Rev_trsase/Diguanyl_cyclase"/>
</dbReference>
<dbReference type="PANTHER" id="PTHR33121">
    <property type="entry name" value="CYCLIC DI-GMP PHOSPHODIESTERASE PDEF"/>
    <property type="match status" value="1"/>
</dbReference>
<dbReference type="Proteomes" id="UP001400965">
    <property type="component" value="Unassembled WGS sequence"/>
</dbReference>
<keyword evidence="4" id="KW-1185">Reference proteome</keyword>
<dbReference type="PROSITE" id="PS50883">
    <property type="entry name" value="EAL"/>
    <property type="match status" value="1"/>
</dbReference>
<dbReference type="InterPro" id="IPR050706">
    <property type="entry name" value="Cyclic-di-GMP_PDE-like"/>
</dbReference>
<dbReference type="RefSeq" id="WP_346043075.1">
    <property type="nucleotide sequence ID" value="NZ_BAAACP010000004.1"/>
</dbReference>
<feature type="domain" description="EAL" evidence="1">
    <location>
        <begin position="173"/>
        <end position="424"/>
    </location>
</feature>
<evidence type="ECO:0000313" key="3">
    <source>
        <dbReference type="EMBL" id="GAA0862721.1"/>
    </source>
</evidence>
<proteinExistence type="predicted"/>
<organism evidence="3 4">
    <name type="scientific">Paraclostridium tenue</name>
    <dbReference type="NCBI Taxonomy" id="1737"/>
    <lineage>
        <taxon>Bacteria</taxon>
        <taxon>Bacillati</taxon>
        <taxon>Bacillota</taxon>
        <taxon>Clostridia</taxon>
        <taxon>Peptostreptococcales</taxon>
        <taxon>Peptostreptococcaceae</taxon>
        <taxon>Paraclostridium</taxon>
    </lineage>
</organism>
<dbReference type="InterPro" id="IPR035919">
    <property type="entry name" value="EAL_sf"/>
</dbReference>
<evidence type="ECO:0008006" key="5">
    <source>
        <dbReference type="Google" id="ProtNLM"/>
    </source>
</evidence>
<evidence type="ECO:0000259" key="1">
    <source>
        <dbReference type="PROSITE" id="PS50883"/>
    </source>
</evidence>
<dbReference type="InterPro" id="IPR029787">
    <property type="entry name" value="Nucleotide_cyclase"/>
</dbReference>
<feature type="domain" description="GGDEF" evidence="2">
    <location>
        <begin position="40"/>
        <end position="169"/>
    </location>
</feature>
<dbReference type="PROSITE" id="PS50887">
    <property type="entry name" value="GGDEF"/>
    <property type="match status" value="1"/>
</dbReference>
<comment type="caution">
    <text evidence="3">The sequence shown here is derived from an EMBL/GenBank/DDBJ whole genome shotgun (WGS) entry which is preliminary data.</text>
</comment>
<reference evidence="4" key="1">
    <citation type="journal article" date="2019" name="Int. J. Syst. Evol. Microbiol.">
        <title>The Global Catalogue of Microorganisms (GCM) 10K type strain sequencing project: providing services to taxonomists for standard genome sequencing and annotation.</title>
        <authorList>
            <consortium name="The Broad Institute Genomics Platform"/>
            <consortium name="The Broad Institute Genome Sequencing Center for Infectious Disease"/>
            <person name="Wu L."/>
            <person name="Ma J."/>
        </authorList>
    </citation>
    <scope>NUCLEOTIDE SEQUENCE [LARGE SCALE GENOMIC DNA]</scope>
    <source>
        <strain evidence="4">JCM 6486</strain>
    </source>
</reference>
<dbReference type="SUPFAM" id="SSF55073">
    <property type="entry name" value="Nucleotide cyclase"/>
    <property type="match status" value="1"/>
</dbReference>
<dbReference type="SMART" id="SM00267">
    <property type="entry name" value="GGDEF"/>
    <property type="match status" value="1"/>
</dbReference>
<evidence type="ECO:0000259" key="2">
    <source>
        <dbReference type="PROSITE" id="PS50887"/>
    </source>
</evidence>
<dbReference type="SUPFAM" id="SSF141868">
    <property type="entry name" value="EAL domain-like"/>
    <property type="match status" value="1"/>
</dbReference>
<dbReference type="InterPro" id="IPR000160">
    <property type="entry name" value="GGDEF_dom"/>
</dbReference>
<dbReference type="CDD" id="cd01948">
    <property type="entry name" value="EAL"/>
    <property type="match status" value="1"/>
</dbReference>
<dbReference type="Pfam" id="PF00563">
    <property type="entry name" value="EAL"/>
    <property type="match status" value="1"/>
</dbReference>